<dbReference type="AlphaFoldDB" id="A0AAW6FVB6"/>
<dbReference type="Proteomes" id="UP001220658">
    <property type="component" value="Unassembled WGS sequence"/>
</dbReference>
<sequence length="78" mass="8732">MANKQKQFDIQFKKDAVKFCEDHPDMIHAECAANLVLETARLLVGSGNTKTTIMKYSFAVPVTSAVILKKKMPDCEEN</sequence>
<evidence type="ECO:0000313" key="1">
    <source>
        <dbReference type="EMBL" id="MDC0829002.1"/>
    </source>
</evidence>
<name>A0AAW6FVB6_9FIRM</name>
<comment type="caution">
    <text evidence="1">The sequence shown here is derived from an EMBL/GenBank/DDBJ whole genome shotgun (WGS) entry which is preliminary data.</text>
</comment>
<dbReference type="EMBL" id="JAQNCK010000032">
    <property type="protein sequence ID" value="MDC0829002.1"/>
    <property type="molecule type" value="Genomic_DNA"/>
</dbReference>
<organism evidence="1 2">
    <name type="scientific">Faecalitalea cylindroides</name>
    <dbReference type="NCBI Taxonomy" id="39483"/>
    <lineage>
        <taxon>Bacteria</taxon>
        <taxon>Bacillati</taxon>
        <taxon>Bacillota</taxon>
        <taxon>Erysipelotrichia</taxon>
        <taxon>Erysipelotrichales</taxon>
        <taxon>Erysipelotrichaceae</taxon>
        <taxon>Faecalitalea</taxon>
    </lineage>
</organism>
<evidence type="ECO:0000313" key="2">
    <source>
        <dbReference type="Proteomes" id="UP001220658"/>
    </source>
</evidence>
<accession>A0AAW6FVB6</accession>
<gene>
    <name evidence="1" type="ORF">POG00_09855</name>
</gene>
<proteinExistence type="predicted"/>
<reference evidence="1" key="1">
    <citation type="submission" date="2023-01" db="EMBL/GenBank/DDBJ databases">
        <title>Human gut microbiome strain richness.</title>
        <authorList>
            <person name="Chen-Liaw A."/>
        </authorList>
    </citation>
    <scope>NUCLEOTIDE SEQUENCE</scope>
    <source>
        <strain evidence="1">D55st1_G4_D55t1_190419</strain>
    </source>
</reference>
<protein>
    <submittedName>
        <fullName evidence="1">Uncharacterized protein</fullName>
    </submittedName>
</protein>